<evidence type="ECO:0000313" key="3">
    <source>
        <dbReference type="Proteomes" id="UP000271162"/>
    </source>
</evidence>
<dbReference type="AlphaFoldDB" id="A0A0N4YSM8"/>
<dbReference type="OMA" id="YECVKIG"/>
<feature type="compositionally biased region" description="Basic and acidic residues" evidence="1">
    <location>
        <begin position="304"/>
        <end position="314"/>
    </location>
</feature>
<dbReference type="EMBL" id="UYSL01024952">
    <property type="protein sequence ID" value="VDL83987.1"/>
    <property type="molecule type" value="Genomic_DNA"/>
</dbReference>
<sequence>MEKRLSADDSRLGISHYECVKIGLPRPTAAAAAVVPLAVPSPSSTTRLRHGHELPLTTASLPNTKSATLPSGGWKATQTPRRNNNPIPASSDKTRPTVDSAALQHAAARLRKTGYYEQIRGDVPNLSDGRVAGPDQHLPDGNRPYGSQFHQLERDPPREQVHAAPAHSVQSNSIGHIRGHTNPSVNSYSNGEPSLPSSFDAAPKNLYQTYNNPSSKSFNDNKLESPYRSPTAQSYTATNHRTQYQQQQEPIYRNVSPAHAYAPPHYEDQPYAPPTHGTHQNYSSRTQYYATDNDGYNYQNSYSRETRRHEDRPQTRPTEVTLEWESPYVP</sequence>
<feature type="compositionally biased region" description="Polar residues" evidence="1">
    <location>
        <begin position="181"/>
        <end position="197"/>
    </location>
</feature>
<reference evidence="4" key="1">
    <citation type="submission" date="2017-02" db="UniProtKB">
        <authorList>
            <consortium name="WormBaseParasite"/>
        </authorList>
    </citation>
    <scope>IDENTIFICATION</scope>
</reference>
<dbReference type="STRING" id="27835.A0A0N4YSM8"/>
<protein>
    <submittedName>
        <fullName evidence="4">ZM domain-containing protein</fullName>
    </submittedName>
</protein>
<evidence type="ECO:0000256" key="1">
    <source>
        <dbReference type="SAM" id="MobiDB-lite"/>
    </source>
</evidence>
<name>A0A0N4YSM8_NIPBR</name>
<feature type="region of interest" description="Disordered" evidence="1">
    <location>
        <begin position="41"/>
        <end position="98"/>
    </location>
</feature>
<proteinExistence type="predicted"/>
<feature type="compositionally biased region" description="Basic and acidic residues" evidence="1">
    <location>
        <begin position="151"/>
        <end position="161"/>
    </location>
</feature>
<evidence type="ECO:0000313" key="4">
    <source>
        <dbReference type="WBParaSite" id="NBR_0002025001-mRNA-1"/>
    </source>
</evidence>
<feature type="compositionally biased region" description="Polar residues" evidence="1">
    <location>
        <begin position="76"/>
        <end position="88"/>
    </location>
</feature>
<dbReference type="WBParaSite" id="NBR_0002025001-mRNA-1">
    <property type="protein sequence ID" value="NBR_0002025001-mRNA-1"/>
    <property type="gene ID" value="NBR_0002025001"/>
</dbReference>
<feature type="compositionally biased region" description="Polar residues" evidence="1">
    <location>
        <begin position="228"/>
        <end position="247"/>
    </location>
</feature>
<gene>
    <name evidence="2" type="ORF">NBR_LOCUS20250</name>
</gene>
<accession>A0A0N4YSM8</accession>
<reference evidence="2 3" key="2">
    <citation type="submission" date="2018-11" db="EMBL/GenBank/DDBJ databases">
        <authorList>
            <consortium name="Pathogen Informatics"/>
        </authorList>
    </citation>
    <scope>NUCLEOTIDE SEQUENCE [LARGE SCALE GENOMIC DNA]</scope>
</reference>
<feature type="compositionally biased region" description="Polar residues" evidence="1">
    <location>
        <begin position="277"/>
        <end position="303"/>
    </location>
</feature>
<evidence type="ECO:0000313" key="2">
    <source>
        <dbReference type="EMBL" id="VDL83987.1"/>
    </source>
</evidence>
<dbReference type="Proteomes" id="UP000271162">
    <property type="component" value="Unassembled WGS sequence"/>
</dbReference>
<organism evidence="4">
    <name type="scientific">Nippostrongylus brasiliensis</name>
    <name type="common">Rat hookworm</name>
    <dbReference type="NCBI Taxonomy" id="27835"/>
    <lineage>
        <taxon>Eukaryota</taxon>
        <taxon>Metazoa</taxon>
        <taxon>Ecdysozoa</taxon>
        <taxon>Nematoda</taxon>
        <taxon>Chromadorea</taxon>
        <taxon>Rhabditida</taxon>
        <taxon>Rhabditina</taxon>
        <taxon>Rhabditomorpha</taxon>
        <taxon>Strongyloidea</taxon>
        <taxon>Heligmosomidae</taxon>
        <taxon>Nippostrongylus</taxon>
    </lineage>
</organism>
<feature type="compositionally biased region" description="Polar residues" evidence="1">
    <location>
        <begin position="206"/>
        <end position="218"/>
    </location>
</feature>
<feature type="region of interest" description="Disordered" evidence="1">
    <location>
        <begin position="259"/>
        <end position="330"/>
    </location>
</feature>
<feature type="compositionally biased region" description="Polar residues" evidence="1">
    <location>
        <begin position="57"/>
        <end position="69"/>
    </location>
</feature>
<keyword evidence="3" id="KW-1185">Reference proteome</keyword>
<feature type="region of interest" description="Disordered" evidence="1">
    <location>
        <begin position="121"/>
        <end position="247"/>
    </location>
</feature>